<dbReference type="PROSITE" id="PS50003">
    <property type="entry name" value="PH_DOMAIN"/>
    <property type="match status" value="1"/>
</dbReference>
<feature type="compositionally biased region" description="Basic and acidic residues" evidence="1">
    <location>
        <begin position="681"/>
        <end position="692"/>
    </location>
</feature>
<proteinExistence type="predicted"/>
<comment type="caution">
    <text evidence="3">The sequence shown here is derived from an EMBL/GenBank/DDBJ whole genome shotgun (WGS) entry which is preliminary data.</text>
</comment>
<feature type="compositionally biased region" description="Polar residues" evidence="1">
    <location>
        <begin position="547"/>
        <end position="558"/>
    </location>
</feature>
<feature type="compositionally biased region" description="Low complexity" evidence="1">
    <location>
        <begin position="828"/>
        <end position="837"/>
    </location>
</feature>
<dbReference type="EMBL" id="MCFL01000058">
    <property type="protein sequence ID" value="ORZ31573.1"/>
    <property type="molecule type" value="Genomic_DNA"/>
</dbReference>
<reference evidence="3 4" key="1">
    <citation type="submission" date="2016-07" db="EMBL/GenBank/DDBJ databases">
        <title>Pervasive Adenine N6-methylation of Active Genes in Fungi.</title>
        <authorList>
            <consortium name="DOE Joint Genome Institute"/>
            <person name="Mondo S.J."/>
            <person name="Dannebaum R.O."/>
            <person name="Kuo R.C."/>
            <person name="Labutti K."/>
            <person name="Haridas S."/>
            <person name="Kuo A."/>
            <person name="Salamov A."/>
            <person name="Ahrendt S.R."/>
            <person name="Lipzen A."/>
            <person name="Sullivan W."/>
            <person name="Andreopoulos W.B."/>
            <person name="Clum A."/>
            <person name="Lindquist E."/>
            <person name="Daum C."/>
            <person name="Ramamoorthy G.K."/>
            <person name="Gryganskyi A."/>
            <person name="Culley D."/>
            <person name="Magnuson J.K."/>
            <person name="James T.Y."/>
            <person name="O'Malley M.A."/>
            <person name="Stajich J.E."/>
            <person name="Spatafora J.W."/>
            <person name="Visel A."/>
            <person name="Grigoriev I.V."/>
        </authorList>
    </citation>
    <scope>NUCLEOTIDE SEQUENCE [LARGE SCALE GENOMIC DNA]</scope>
    <source>
        <strain evidence="3 4">PL171</strain>
    </source>
</reference>
<evidence type="ECO:0000256" key="1">
    <source>
        <dbReference type="SAM" id="MobiDB-lite"/>
    </source>
</evidence>
<feature type="compositionally biased region" description="Pro residues" evidence="1">
    <location>
        <begin position="244"/>
        <end position="261"/>
    </location>
</feature>
<feature type="compositionally biased region" description="Pro residues" evidence="1">
    <location>
        <begin position="390"/>
        <end position="399"/>
    </location>
</feature>
<evidence type="ECO:0000313" key="4">
    <source>
        <dbReference type="Proteomes" id="UP000193411"/>
    </source>
</evidence>
<protein>
    <recommendedName>
        <fullName evidence="2">PH domain-containing protein</fullName>
    </recommendedName>
</protein>
<dbReference type="SUPFAM" id="SSF50729">
    <property type="entry name" value="PH domain-like"/>
    <property type="match status" value="1"/>
</dbReference>
<accession>A0A1Y2HD01</accession>
<name>A0A1Y2HD01_9FUNG</name>
<keyword evidence="4" id="KW-1185">Reference proteome</keyword>
<feature type="domain" description="PH" evidence="2">
    <location>
        <begin position="13"/>
        <end position="123"/>
    </location>
</feature>
<feature type="compositionally biased region" description="Polar residues" evidence="1">
    <location>
        <begin position="566"/>
        <end position="602"/>
    </location>
</feature>
<dbReference type="OrthoDB" id="5599930at2759"/>
<feature type="compositionally biased region" description="Low complexity" evidence="1">
    <location>
        <begin position="447"/>
        <end position="460"/>
    </location>
</feature>
<feature type="compositionally biased region" description="Low complexity" evidence="1">
    <location>
        <begin position="697"/>
        <end position="741"/>
    </location>
</feature>
<dbReference type="InterPro" id="IPR001849">
    <property type="entry name" value="PH_domain"/>
</dbReference>
<dbReference type="InterPro" id="IPR011993">
    <property type="entry name" value="PH-like_dom_sf"/>
</dbReference>
<feature type="region of interest" description="Disordered" evidence="1">
    <location>
        <begin position="132"/>
        <end position="186"/>
    </location>
</feature>
<feature type="compositionally biased region" description="Gly residues" evidence="1">
    <location>
        <begin position="658"/>
        <end position="667"/>
    </location>
</feature>
<feature type="compositionally biased region" description="Low complexity" evidence="1">
    <location>
        <begin position="754"/>
        <end position="770"/>
    </location>
</feature>
<dbReference type="AlphaFoldDB" id="A0A1Y2HD01"/>
<sequence>MATALSSTTPNDVERAVGFVNVLFTSSFFKPWKKRFLRLTVYPTLATLTMHKSPTVPSLGLLTLTPASTVRLLDHKGTYNHHRRTCLRIESDESADHPDVWFVNPNTTDEIARWLDALRNAISTIQKPLRTANVLPPNTNHDGVSGRGPPSQLLYPTTDSFGAHAGQRHQRRGSDPNPASPDSMVFPESVVDLSPAELAASPLGRAGAMQPNHQGGAGHLSNGGSRPDAGSGQRGDGSSATSQPPAPPRALPPQVPPPCLPPNLDAPSPNLAKRGLPRSISTPHLDRTQAPPPRSLASTRPLQPPPVPSLPQRSGPVYPNPRRPPPLQPSPSPSVDESVDATDQVLASYGFATMPSSYRPPWTANEPGAQGGSSAASSPTTTLNSMPDIPTLPPRPPSPHGSTPSPKTRVRDVGAGQHQQQQQQPVNRFSGERGGLIGASQRFSGERGLMSGSGRPGSPRSRAREIARSESPGSAPGSLDRAGLPLPLSSTGPSAPSPGVMSGYSPMRRALPLHDNQPLSPQQSHFGRQPSNGNGGVPISAPPPPGSSNATGVGSSPLRSFRSDSPAESQYTAMGSDLSTSMHHPTPAHQQYGYSRQQQSHSHASDPIGHTRTNYSHSTMPSSIRSTAATMLASPPSSRANSGDHLKPTANGSSSNVGAGGEGGSGGVPARNRSLYPQDQDVSRAQRLRERMNMVGSSSSNTGPSSSIASSPNSSSMSLHSSSTPMGPSPASSNPSSPLAPQRDAERMQPQFPPQRQAPMQQHPRQQPQPSAGQAHHPRHDQHQYSQQQQQPIRDQYRFDSHVQQYPQRQHQHQSPGLAQRMPHQHHQQMQTQVRVTEYVPKGY</sequence>
<evidence type="ECO:0000313" key="3">
    <source>
        <dbReference type="EMBL" id="ORZ31573.1"/>
    </source>
</evidence>
<organism evidence="3 4">
    <name type="scientific">Catenaria anguillulae PL171</name>
    <dbReference type="NCBI Taxonomy" id="765915"/>
    <lineage>
        <taxon>Eukaryota</taxon>
        <taxon>Fungi</taxon>
        <taxon>Fungi incertae sedis</taxon>
        <taxon>Blastocladiomycota</taxon>
        <taxon>Blastocladiomycetes</taxon>
        <taxon>Blastocladiales</taxon>
        <taxon>Catenariaceae</taxon>
        <taxon>Catenaria</taxon>
    </lineage>
</organism>
<feature type="compositionally biased region" description="Polar residues" evidence="1">
    <location>
        <begin position="517"/>
        <end position="532"/>
    </location>
</feature>
<dbReference type="Proteomes" id="UP000193411">
    <property type="component" value="Unassembled WGS sequence"/>
</dbReference>
<dbReference type="Gene3D" id="2.30.29.30">
    <property type="entry name" value="Pleckstrin-homology domain (PH domain)/Phosphotyrosine-binding domain (PTB)"/>
    <property type="match status" value="1"/>
</dbReference>
<feature type="compositionally biased region" description="Low complexity" evidence="1">
    <location>
        <begin position="784"/>
        <end position="794"/>
    </location>
</feature>
<feature type="region of interest" description="Disordered" evidence="1">
    <location>
        <begin position="205"/>
        <end position="844"/>
    </location>
</feature>
<feature type="compositionally biased region" description="Pro residues" evidence="1">
    <location>
        <begin position="318"/>
        <end position="332"/>
    </location>
</feature>
<gene>
    <name evidence="3" type="ORF">BCR44DRAFT_1502700</name>
</gene>
<evidence type="ECO:0000259" key="2">
    <source>
        <dbReference type="PROSITE" id="PS50003"/>
    </source>
</evidence>
<feature type="compositionally biased region" description="Polar residues" evidence="1">
    <location>
        <begin position="611"/>
        <end position="641"/>
    </location>
</feature>